<keyword evidence="4 7" id="KW-0479">Metal-binding</keyword>
<feature type="domain" description="Alpha-D-phosphohexomutase alpha/beta/alpha" evidence="11">
    <location>
        <begin position="259"/>
        <end position="366"/>
    </location>
</feature>
<dbReference type="EMBL" id="LN606600">
    <property type="protein sequence ID" value="CEF42959.1"/>
    <property type="molecule type" value="Genomic_DNA"/>
</dbReference>
<feature type="domain" description="Alpha-D-phosphohexomutase alpha/beta/alpha" evidence="10">
    <location>
        <begin position="157"/>
        <end position="255"/>
    </location>
</feature>
<keyword evidence="6 12" id="KW-0413">Isomerase</keyword>
<dbReference type="SUPFAM" id="SSF53738">
    <property type="entry name" value="Phosphoglucomutase, first 3 domains"/>
    <property type="match status" value="3"/>
</dbReference>
<sequence length="469" mass="50442">MLFSHVFDPSSLREYDIRGIVGKTLTTDDAFAIGRTFASMVSRAGGKTVVIGYDGRLSSPVLETALVKGAAESGVDVVRIGCGPTPMLYFASIMLKADGAVMVTGSHNPPDYNGFKMVFAGKPFFGAQIRELGDLAAKGDVVALQDGTVRSVDIREDYISRLLKDWDGGQTSLKVVWDNSNSCAGEVLEKLVARLPGEHTILNKTIDGHFPAHHPDPTVAKNLEQLIAAVREEKADIGIAFDGDADRIGVVDNRGEILWGDQLLVLLARDVLNAHPGATIIADVKASQVLFDEIRRAGGKPVMCPTGHSLIKSKMAETGALLAGEMSGHMFFADKWYGFDDALYAAVRLLGCLARLDAPLSVVRQTIPQSVSTPEIRFDCDDERKFKVMEDVAARLRHAGAEISDIDGVRVTTPDGWWLLRASNTQPVLVARAESTDEVGLAQLKSALTEQLAQSGIALPDFSGACVTH</sequence>
<feature type="domain" description="Alpha-D-phosphohexomutase alpha/beta/alpha" evidence="9">
    <location>
        <begin position="13"/>
        <end position="137"/>
    </location>
</feature>
<evidence type="ECO:0000259" key="10">
    <source>
        <dbReference type="Pfam" id="PF02879"/>
    </source>
</evidence>
<keyword evidence="5 7" id="KW-0460">Magnesium</keyword>
<dbReference type="GO" id="GO:0000287">
    <property type="term" value="F:magnesium ion binding"/>
    <property type="evidence" value="ECO:0007669"/>
    <property type="project" value="InterPro"/>
</dbReference>
<dbReference type="InterPro" id="IPR005846">
    <property type="entry name" value="A-D-PHexomutase_a/b/a-III"/>
</dbReference>
<accession>A0A0U5EZJ5</accession>
<evidence type="ECO:0000313" key="12">
    <source>
        <dbReference type="EMBL" id="CEF42959.1"/>
    </source>
</evidence>
<evidence type="ECO:0000256" key="4">
    <source>
        <dbReference type="ARBA" id="ARBA00022723"/>
    </source>
</evidence>
<dbReference type="Gene3D" id="3.40.120.10">
    <property type="entry name" value="Alpha-D-Glucose-1,6-Bisphosphate, subunit A, domain 3"/>
    <property type="match status" value="3"/>
</dbReference>
<name>A0A0U5EZJ5_9PROT</name>
<dbReference type="PANTHER" id="PTHR43771:SF2">
    <property type="entry name" value="PHOSPHOMANNOMUTASE_PHOSPHOGLUCOMUTASE"/>
    <property type="match status" value="1"/>
</dbReference>
<gene>
    <name evidence="12" type="primary">algC</name>
    <name evidence="12" type="ORF">ASN_3742</name>
</gene>
<dbReference type="InterPro" id="IPR016055">
    <property type="entry name" value="A-D-PHexomutase_a/b/a-I/II/III"/>
</dbReference>
<dbReference type="CDD" id="cd03089">
    <property type="entry name" value="PMM_PGM"/>
    <property type="match status" value="1"/>
</dbReference>
<dbReference type="SUPFAM" id="SSF55957">
    <property type="entry name" value="Phosphoglucomutase, C-terminal domain"/>
    <property type="match status" value="1"/>
</dbReference>
<evidence type="ECO:0000259" key="9">
    <source>
        <dbReference type="Pfam" id="PF02878"/>
    </source>
</evidence>
<evidence type="ECO:0000256" key="1">
    <source>
        <dbReference type="ARBA" id="ARBA00001946"/>
    </source>
</evidence>
<dbReference type="InterPro" id="IPR005843">
    <property type="entry name" value="A-D-PHexomutase_C"/>
</dbReference>
<evidence type="ECO:0000256" key="7">
    <source>
        <dbReference type="RuleBase" id="RU004326"/>
    </source>
</evidence>
<dbReference type="GO" id="GO:0004615">
    <property type="term" value="F:phosphomannomutase activity"/>
    <property type="evidence" value="ECO:0007669"/>
    <property type="project" value="UniProtKB-EC"/>
</dbReference>
<feature type="domain" description="Alpha-D-phosphohexomutase C-terminal" evidence="8">
    <location>
        <begin position="375"/>
        <end position="450"/>
    </location>
</feature>
<dbReference type="AlphaFoldDB" id="A0A0U5EZJ5"/>
<dbReference type="Pfam" id="PF02879">
    <property type="entry name" value="PGM_PMM_II"/>
    <property type="match status" value="1"/>
</dbReference>
<dbReference type="PATRIC" id="fig|446692.3.peg.3970"/>
<evidence type="ECO:0000313" key="13">
    <source>
        <dbReference type="Proteomes" id="UP000056109"/>
    </source>
</evidence>
<evidence type="ECO:0000256" key="6">
    <source>
        <dbReference type="ARBA" id="ARBA00023235"/>
    </source>
</evidence>
<dbReference type="EC" id="5.4.2.8" evidence="12"/>
<dbReference type="KEGG" id="asz:ASN_3742"/>
<dbReference type="PANTHER" id="PTHR43771">
    <property type="entry name" value="PHOSPHOMANNOMUTASE"/>
    <property type="match status" value="1"/>
</dbReference>
<evidence type="ECO:0000259" key="11">
    <source>
        <dbReference type="Pfam" id="PF02880"/>
    </source>
</evidence>
<evidence type="ECO:0000256" key="5">
    <source>
        <dbReference type="ARBA" id="ARBA00022842"/>
    </source>
</evidence>
<dbReference type="Pfam" id="PF00408">
    <property type="entry name" value="PGM_PMM_IV"/>
    <property type="match status" value="1"/>
</dbReference>
<dbReference type="PROSITE" id="PS00710">
    <property type="entry name" value="PGM_PMM"/>
    <property type="match status" value="1"/>
</dbReference>
<protein>
    <submittedName>
        <fullName evidence="12">Phosphomannomutase</fullName>
        <ecNumber evidence="12">5.4.2.8</ecNumber>
    </submittedName>
</protein>
<dbReference type="Pfam" id="PF02880">
    <property type="entry name" value="PGM_PMM_III"/>
    <property type="match status" value="1"/>
</dbReference>
<comment type="similarity">
    <text evidence="2 7">Belongs to the phosphohexose mutase family.</text>
</comment>
<dbReference type="InterPro" id="IPR005844">
    <property type="entry name" value="A-D-PHexomutase_a/b/a-I"/>
</dbReference>
<reference evidence="13" key="1">
    <citation type="submission" date="2014-09" db="EMBL/GenBank/DDBJ databases">
        <authorList>
            <person name="Illeghems K.G."/>
        </authorList>
    </citation>
    <scope>NUCLEOTIDE SEQUENCE [LARGE SCALE GENOMIC DNA]</scope>
    <source>
        <strain evidence="13">108B</strain>
    </source>
</reference>
<dbReference type="Gene3D" id="3.30.310.50">
    <property type="entry name" value="Alpha-D-phosphohexomutase, C-terminal domain"/>
    <property type="match status" value="1"/>
</dbReference>
<dbReference type="GeneID" id="34784678"/>
<keyword evidence="13" id="KW-1185">Reference proteome</keyword>
<dbReference type="Proteomes" id="UP000056109">
    <property type="component" value="Chromosome I"/>
</dbReference>
<dbReference type="PRINTS" id="PR00509">
    <property type="entry name" value="PGMPMM"/>
</dbReference>
<dbReference type="GO" id="GO:0005975">
    <property type="term" value="P:carbohydrate metabolic process"/>
    <property type="evidence" value="ECO:0007669"/>
    <property type="project" value="InterPro"/>
</dbReference>
<dbReference type="Pfam" id="PF02878">
    <property type="entry name" value="PGM_PMM_I"/>
    <property type="match status" value="1"/>
</dbReference>
<keyword evidence="3" id="KW-0597">Phosphoprotein</keyword>
<dbReference type="InterPro" id="IPR005841">
    <property type="entry name" value="Alpha-D-phosphohexomutase_SF"/>
</dbReference>
<comment type="cofactor">
    <cofactor evidence="1">
        <name>Mg(2+)</name>
        <dbReference type="ChEBI" id="CHEBI:18420"/>
    </cofactor>
</comment>
<dbReference type="InterPro" id="IPR016066">
    <property type="entry name" value="A-D-PHexomutase_CS"/>
</dbReference>
<dbReference type="NCBIfam" id="NF046027">
    <property type="entry name" value="PhglucPhmanMutPgmG"/>
    <property type="match status" value="1"/>
</dbReference>
<evidence type="ECO:0000256" key="2">
    <source>
        <dbReference type="ARBA" id="ARBA00010231"/>
    </source>
</evidence>
<evidence type="ECO:0000256" key="3">
    <source>
        <dbReference type="ARBA" id="ARBA00022553"/>
    </source>
</evidence>
<evidence type="ECO:0000259" key="8">
    <source>
        <dbReference type="Pfam" id="PF00408"/>
    </source>
</evidence>
<proteinExistence type="inferred from homology"/>
<dbReference type="InterPro" id="IPR005845">
    <property type="entry name" value="A-D-PHexomutase_a/b/a-II"/>
</dbReference>
<dbReference type="InterPro" id="IPR036900">
    <property type="entry name" value="A-D-PHexomutase_C_sf"/>
</dbReference>
<dbReference type="RefSeq" id="WP_058988981.1">
    <property type="nucleotide sequence ID" value="NZ_LN606600.1"/>
</dbReference>
<organism evidence="12 13">
    <name type="scientific">Acetobacter senegalensis</name>
    <dbReference type="NCBI Taxonomy" id="446692"/>
    <lineage>
        <taxon>Bacteria</taxon>
        <taxon>Pseudomonadati</taxon>
        <taxon>Pseudomonadota</taxon>
        <taxon>Alphaproteobacteria</taxon>
        <taxon>Acetobacterales</taxon>
        <taxon>Acetobacteraceae</taxon>
        <taxon>Acetobacter</taxon>
    </lineage>
</organism>